<dbReference type="EMBL" id="JBANRG010000002">
    <property type="protein sequence ID" value="KAK7470181.1"/>
    <property type="molecule type" value="Genomic_DNA"/>
</dbReference>
<feature type="transmembrane region" description="Helical" evidence="1">
    <location>
        <begin position="52"/>
        <end position="72"/>
    </location>
</feature>
<evidence type="ECO:0000313" key="3">
    <source>
        <dbReference type="Proteomes" id="UP001498398"/>
    </source>
</evidence>
<accession>A0ABR1K1I3</accession>
<reference evidence="2 3" key="1">
    <citation type="submission" date="2024-01" db="EMBL/GenBank/DDBJ databases">
        <title>A draft genome for the cacao thread blight pathogen Marasmiellus scandens.</title>
        <authorList>
            <person name="Baruah I.K."/>
            <person name="Leung J."/>
            <person name="Bukari Y."/>
            <person name="Amoako-Attah I."/>
            <person name="Meinhardt L.W."/>
            <person name="Bailey B.A."/>
            <person name="Cohen S.P."/>
        </authorList>
    </citation>
    <scope>NUCLEOTIDE SEQUENCE [LARGE SCALE GENOMIC DNA]</scope>
    <source>
        <strain evidence="2 3">GH-19</strain>
    </source>
</reference>
<feature type="transmembrane region" description="Helical" evidence="1">
    <location>
        <begin position="179"/>
        <end position="200"/>
    </location>
</feature>
<gene>
    <name evidence="2" type="ORF">VKT23_001619</name>
</gene>
<sequence>MKSTGGLGALIATHVSSFLLFREATIYAAGLPATSWRKLQNQRSPWTMTSDMKSPVFFLLFFLFLCRALPFFQRRHTPNSVITSTNQGSISLSSGDGISFLEPLMSSALPLSSDIGSGEASIQGTDPELISVPDNTEPIQFHNSPALEGYSIMSNGSSRIIILNAPPPVGDSSAASSDACLLAFLIVILVAILVSLFNMLRHTEHPRQNRK</sequence>
<keyword evidence="3" id="KW-1185">Reference proteome</keyword>
<evidence type="ECO:0000313" key="2">
    <source>
        <dbReference type="EMBL" id="KAK7470181.1"/>
    </source>
</evidence>
<keyword evidence="1" id="KW-0472">Membrane</keyword>
<organism evidence="2 3">
    <name type="scientific">Marasmiellus scandens</name>
    <dbReference type="NCBI Taxonomy" id="2682957"/>
    <lineage>
        <taxon>Eukaryota</taxon>
        <taxon>Fungi</taxon>
        <taxon>Dikarya</taxon>
        <taxon>Basidiomycota</taxon>
        <taxon>Agaricomycotina</taxon>
        <taxon>Agaricomycetes</taxon>
        <taxon>Agaricomycetidae</taxon>
        <taxon>Agaricales</taxon>
        <taxon>Marasmiineae</taxon>
        <taxon>Omphalotaceae</taxon>
        <taxon>Marasmiellus</taxon>
    </lineage>
</organism>
<dbReference type="Proteomes" id="UP001498398">
    <property type="component" value="Unassembled WGS sequence"/>
</dbReference>
<comment type="caution">
    <text evidence="2">The sequence shown here is derived from an EMBL/GenBank/DDBJ whole genome shotgun (WGS) entry which is preliminary data.</text>
</comment>
<keyword evidence="1" id="KW-1133">Transmembrane helix</keyword>
<name>A0ABR1K1I3_9AGAR</name>
<keyword evidence="1" id="KW-0812">Transmembrane</keyword>
<protein>
    <submittedName>
        <fullName evidence="2">Uncharacterized protein</fullName>
    </submittedName>
</protein>
<evidence type="ECO:0000256" key="1">
    <source>
        <dbReference type="SAM" id="Phobius"/>
    </source>
</evidence>
<proteinExistence type="predicted"/>